<dbReference type="Pfam" id="PF00149">
    <property type="entry name" value="Metallophos"/>
    <property type="match status" value="1"/>
</dbReference>
<reference evidence="2 3" key="1">
    <citation type="submission" date="2018-07" db="EMBL/GenBank/DDBJ databases">
        <title>Genomic Encyclopedia of Type Strains, Phase IV (KMG-IV): sequencing the most valuable type-strain genomes for metagenomic binning, comparative biology and taxonomic classification.</title>
        <authorList>
            <person name="Goeker M."/>
        </authorList>
    </citation>
    <scope>NUCLEOTIDE SEQUENCE [LARGE SCALE GENOMIC DNA]</scope>
    <source>
        <strain evidence="2 3">DSM 44952</strain>
    </source>
</reference>
<evidence type="ECO:0000313" key="2">
    <source>
        <dbReference type="EMBL" id="RDI45273.1"/>
    </source>
</evidence>
<dbReference type="Gene3D" id="3.60.21.10">
    <property type="match status" value="1"/>
</dbReference>
<dbReference type="RefSeq" id="WP_169814260.1">
    <property type="nucleotide sequence ID" value="NZ_QQAZ01000013.1"/>
</dbReference>
<dbReference type="InterPro" id="IPR004843">
    <property type="entry name" value="Calcineurin-like_PHP"/>
</dbReference>
<dbReference type="STRING" id="1210089.GCA_001613165_03066"/>
<dbReference type="Proteomes" id="UP000255355">
    <property type="component" value="Unassembled WGS sequence"/>
</dbReference>
<proteinExistence type="predicted"/>
<dbReference type="EMBL" id="QQAZ01000013">
    <property type="protein sequence ID" value="RDI45273.1"/>
    <property type="molecule type" value="Genomic_DNA"/>
</dbReference>
<protein>
    <submittedName>
        <fullName evidence="2">Calcineurin-like phosphoesterase family protein</fullName>
    </submittedName>
</protein>
<comment type="caution">
    <text evidence="2">The sequence shown here is derived from an EMBL/GenBank/DDBJ whole genome shotgun (WGS) entry which is preliminary data.</text>
</comment>
<dbReference type="AlphaFoldDB" id="A0A370GTM5"/>
<organism evidence="2 3">
    <name type="scientific">Nocardia mexicana</name>
    <dbReference type="NCBI Taxonomy" id="279262"/>
    <lineage>
        <taxon>Bacteria</taxon>
        <taxon>Bacillati</taxon>
        <taxon>Actinomycetota</taxon>
        <taxon>Actinomycetes</taxon>
        <taxon>Mycobacteriales</taxon>
        <taxon>Nocardiaceae</taxon>
        <taxon>Nocardia</taxon>
    </lineage>
</organism>
<name>A0A370GTM5_9NOCA</name>
<feature type="domain" description="Calcineurin-like phosphoesterase" evidence="1">
    <location>
        <begin position="19"/>
        <end position="242"/>
    </location>
</feature>
<evidence type="ECO:0000259" key="1">
    <source>
        <dbReference type="Pfam" id="PF00149"/>
    </source>
</evidence>
<accession>A0A370GTM5</accession>
<evidence type="ECO:0000313" key="3">
    <source>
        <dbReference type="Proteomes" id="UP000255355"/>
    </source>
</evidence>
<dbReference type="GO" id="GO:0016787">
    <property type="term" value="F:hydrolase activity"/>
    <property type="evidence" value="ECO:0007669"/>
    <property type="project" value="InterPro"/>
</dbReference>
<sequence>MSPLPTSSSAGDSREDPGKVLVVGDLHGNGTHARTLLRIAARRGCRAVFALGDFGAVEHTRAGRRYFDHVDRAAARHDLTVYFLDGNHDNAALLLTYYRDVRDADGFLRCRNRIRYAPRGHRWTWNGTRFAAFGGAYSVDKPRRLAEQARRAARARRHRRPPEIDSHTLWFPDEQMTDDDLKTLLAADSAPVDILLTHDKPRAAQPDHNRKTAPECLPNQDRIQLLVDTLHPALLLHGHLHYRYTDLLTGGTGRPTRVEGLAADPDVSWHPGYHPRDSWLELPLPYPPHTAGA</sequence>
<gene>
    <name evidence="2" type="ORF">DFR68_11342</name>
</gene>
<keyword evidence="3" id="KW-1185">Reference proteome</keyword>
<dbReference type="InterPro" id="IPR029052">
    <property type="entry name" value="Metallo-depent_PP-like"/>
</dbReference>
<dbReference type="SUPFAM" id="SSF56300">
    <property type="entry name" value="Metallo-dependent phosphatases"/>
    <property type="match status" value="1"/>
</dbReference>